<dbReference type="RefSeq" id="WP_248866614.1">
    <property type="nucleotide sequence ID" value="NZ_CP086322.1"/>
</dbReference>
<dbReference type="EMBL" id="CP086322">
    <property type="protein sequence ID" value="UQA95701.1"/>
    <property type="molecule type" value="Genomic_DNA"/>
</dbReference>
<organism evidence="2 3">
    <name type="scientific">Streptomyces halobius</name>
    <dbReference type="NCBI Taxonomy" id="2879846"/>
    <lineage>
        <taxon>Bacteria</taxon>
        <taxon>Bacillati</taxon>
        <taxon>Actinomycetota</taxon>
        <taxon>Actinomycetes</taxon>
        <taxon>Kitasatosporales</taxon>
        <taxon>Streptomycetaceae</taxon>
        <taxon>Streptomyces</taxon>
    </lineage>
</organism>
<reference evidence="2" key="1">
    <citation type="submission" date="2021-10" db="EMBL/GenBank/DDBJ databases">
        <title>Streptomyces nigrumlapis sp.nov.,an antimicrobial producing actinobacterium isolated from Black Gobi rocks.</title>
        <authorList>
            <person name="Wen Y."/>
            <person name="Zhang W."/>
            <person name="Liu X.G."/>
        </authorList>
    </citation>
    <scope>NUCLEOTIDE SEQUENCE</scope>
    <source>
        <strain evidence="2">ST13-2-2</strain>
    </source>
</reference>
<evidence type="ECO:0000313" key="3">
    <source>
        <dbReference type="Proteomes" id="UP000830115"/>
    </source>
</evidence>
<evidence type="ECO:0000313" key="2">
    <source>
        <dbReference type="EMBL" id="UQA95701.1"/>
    </source>
</evidence>
<protein>
    <submittedName>
        <fullName evidence="2">XRE family transcriptional regulator</fullName>
    </submittedName>
</protein>
<name>A0ABY4MHA1_9ACTN</name>
<accession>A0ABY4MHA1</accession>
<gene>
    <name evidence="2" type="ORF">K9S39_30995</name>
</gene>
<dbReference type="SUPFAM" id="SSF48452">
    <property type="entry name" value="TPR-like"/>
    <property type="match status" value="1"/>
</dbReference>
<feature type="region of interest" description="Disordered" evidence="1">
    <location>
        <begin position="79"/>
        <end position="98"/>
    </location>
</feature>
<dbReference type="InterPro" id="IPR011990">
    <property type="entry name" value="TPR-like_helical_dom_sf"/>
</dbReference>
<keyword evidence="3" id="KW-1185">Reference proteome</keyword>
<dbReference type="Proteomes" id="UP000830115">
    <property type="component" value="Chromosome"/>
</dbReference>
<proteinExistence type="predicted"/>
<sequence length="428" mass="46478">MAETRNEHLTAWMKDAGMSAAELADAVNEAIRDLTGRPGVTSERTVFRWKSGENRWPQARQRRALEAITGRTVADLGFVPRGKGTTNPVPPTAPPEDPVHRRRFVGAATSTAAAVAVPRITRPPRVGTSDVIRLRDSVENLVALDAERGGHTALERAALAGADEALGLQRRSTTQRVRQRLFAVSSDFVATAAWSLIDAGQLDAAGKHLDRALTLAGMAQDPDMTMQVWNLRAMLARQRKDYGEAIAAAQAAQATTVARRSPLHASLVCARTAIGLAHAGDHRAALRSLGRAEDALEKADLADPRAPWIAFYGPAELYSLTAIVRDVVGHPTEAEAAAYRALSALPETYRRNRAHTTARLALAQLHQGDAEQACATSADIFTIMDGDPLPGRMRQLLGDFQRDLFTLAPSAHVAHEWTDRYRNEWSIP</sequence>
<dbReference type="Gene3D" id="1.25.40.10">
    <property type="entry name" value="Tetratricopeptide repeat domain"/>
    <property type="match status" value="1"/>
</dbReference>
<evidence type="ECO:0000256" key="1">
    <source>
        <dbReference type="SAM" id="MobiDB-lite"/>
    </source>
</evidence>